<sequence>MENCCFVLGSGGSLGRSKVVAKKCGVMGLSMGNGKVTKDGPSADVPVWKTGLLCVFGAALGFMGGLQHAQAGIFGSSKLKLSESEKVTTGLTTVACGVGLVYVAYKTNREEDENEASSIREEADRLEKWKQEFEAEEDEDSSVSNEDLMASLRDRLQKKESAPASTEDVERLNRMFQGEDDGDSPSGAAEDDEDQDDASSDTDKN</sequence>
<evidence type="ECO:0000256" key="1">
    <source>
        <dbReference type="SAM" id="MobiDB-lite"/>
    </source>
</evidence>
<evidence type="ECO:0000313" key="2">
    <source>
        <dbReference type="EMBL" id="CAD8400069.1"/>
    </source>
</evidence>
<organism evidence="2">
    <name type="scientific">Rhodosorus marinus</name>
    <dbReference type="NCBI Taxonomy" id="101924"/>
    <lineage>
        <taxon>Eukaryota</taxon>
        <taxon>Rhodophyta</taxon>
        <taxon>Stylonematophyceae</taxon>
        <taxon>Stylonematales</taxon>
        <taxon>Stylonemataceae</taxon>
        <taxon>Rhodosorus</taxon>
    </lineage>
</organism>
<proteinExistence type="predicted"/>
<dbReference type="EMBL" id="HBEK01018387">
    <property type="protein sequence ID" value="CAD8400069.1"/>
    <property type="molecule type" value="Transcribed_RNA"/>
</dbReference>
<feature type="compositionally biased region" description="Acidic residues" evidence="1">
    <location>
        <begin position="178"/>
        <end position="205"/>
    </location>
</feature>
<protein>
    <submittedName>
        <fullName evidence="2">Uncharacterized protein</fullName>
    </submittedName>
</protein>
<accession>A0A7S0BQA5</accession>
<feature type="region of interest" description="Disordered" evidence="1">
    <location>
        <begin position="132"/>
        <end position="205"/>
    </location>
</feature>
<gene>
    <name evidence="2" type="ORF">RMAR0315_LOCUS10062</name>
</gene>
<reference evidence="2" key="1">
    <citation type="submission" date="2021-01" db="EMBL/GenBank/DDBJ databases">
        <authorList>
            <person name="Corre E."/>
            <person name="Pelletier E."/>
            <person name="Niang G."/>
            <person name="Scheremetjew M."/>
            <person name="Finn R."/>
            <person name="Kale V."/>
            <person name="Holt S."/>
            <person name="Cochrane G."/>
            <person name="Meng A."/>
            <person name="Brown T."/>
            <person name="Cohen L."/>
        </authorList>
    </citation>
    <scope>NUCLEOTIDE SEQUENCE</scope>
    <source>
        <strain evidence="2">UTEX LB 2760</strain>
    </source>
</reference>
<dbReference type="AlphaFoldDB" id="A0A7S0BQA5"/>
<name>A0A7S0BQA5_9RHOD</name>
<feature type="compositionally biased region" description="Basic and acidic residues" evidence="1">
    <location>
        <begin position="152"/>
        <end position="161"/>
    </location>
</feature>